<sequence length="279" mass="31490">MIPMEQVQYMENAPRQPDGQYRPYATKWTHPTLSYGNPQAGQYPPSFQQPPKPQEKKFNLEEMIVKYMQNNDTTIRNLQATVHNLENQIRQMAKSLAERPQGSLPGNTEENPRGEQCKAITLRSGKEVELSVTKPPVNTPIEIEDSEPVVNSEEVKKGKDKPLEASPVPPYRPPVPYQTRLNKDKEDAQLMRFKGMLKQLHINMPLVEVLAQMPKYAKFMKELLSNKKKLEDVGAVTRNTQCLAIIEQAMPKKLNDPGSFVVPCILGEGLTKKALADSG</sequence>
<evidence type="ECO:0000256" key="1">
    <source>
        <dbReference type="SAM" id="Coils"/>
    </source>
</evidence>
<dbReference type="Proteomes" id="UP001085076">
    <property type="component" value="Miscellaneous, Linkage group lg01"/>
</dbReference>
<dbReference type="PANTHER" id="PTHR33067">
    <property type="entry name" value="RNA-DIRECTED DNA POLYMERASE-RELATED"/>
    <property type="match status" value="1"/>
</dbReference>
<feature type="compositionally biased region" description="Pro residues" evidence="2">
    <location>
        <begin position="167"/>
        <end position="176"/>
    </location>
</feature>
<feature type="coiled-coil region" evidence="1">
    <location>
        <begin position="68"/>
        <end position="95"/>
    </location>
</feature>
<keyword evidence="4" id="KW-1185">Reference proteome</keyword>
<dbReference type="PANTHER" id="PTHR33067:SF31">
    <property type="entry name" value="RNA-DIRECTED DNA POLYMERASE"/>
    <property type="match status" value="1"/>
</dbReference>
<dbReference type="OrthoDB" id="784534at2759"/>
<proteinExistence type="predicted"/>
<reference evidence="3" key="1">
    <citation type="submission" date="2021-03" db="EMBL/GenBank/DDBJ databases">
        <authorList>
            <person name="Li Z."/>
            <person name="Yang C."/>
        </authorList>
    </citation>
    <scope>NUCLEOTIDE SEQUENCE</scope>
    <source>
        <strain evidence="3">Dzin_1.0</strain>
        <tissue evidence="3">Leaf</tissue>
    </source>
</reference>
<accession>A0A9D5D6I9</accession>
<dbReference type="AlphaFoldDB" id="A0A9D5D6I9"/>
<feature type="region of interest" description="Disordered" evidence="2">
    <location>
        <begin position="11"/>
        <end position="53"/>
    </location>
</feature>
<feature type="region of interest" description="Disordered" evidence="2">
    <location>
        <begin position="95"/>
        <end position="115"/>
    </location>
</feature>
<keyword evidence="1" id="KW-0175">Coiled coil</keyword>
<organism evidence="3 4">
    <name type="scientific">Dioscorea zingiberensis</name>
    <dbReference type="NCBI Taxonomy" id="325984"/>
    <lineage>
        <taxon>Eukaryota</taxon>
        <taxon>Viridiplantae</taxon>
        <taxon>Streptophyta</taxon>
        <taxon>Embryophyta</taxon>
        <taxon>Tracheophyta</taxon>
        <taxon>Spermatophyta</taxon>
        <taxon>Magnoliopsida</taxon>
        <taxon>Liliopsida</taxon>
        <taxon>Dioscoreales</taxon>
        <taxon>Dioscoreaceae</taxon>
        <taxon>Dioscorea</taxon>
    </lineage>
</organism>
<reference evidence="3" key="2">
    <citation type="journal article" date="2022" name="Hortic Res">
        <title>The genome of Dioscorea zingiberensis sheds light on the biosynthesis, origin and evolution of the medicinally important diosgenin saponins.</title>
        <authorList>
            <person name="Li Y."/>
            <person name="Tan C."/>
            <person name="Li Z."/>
            <person name="Guo J."/>
            <person name="Li S."/>
            <person name="Chen X."/>
            <person name="Wang C."/>
            <person name="Dai X."/>
            <person name="Yang H."/>
            <person name="Song W."/>
            <person name="Hou L."/>
            <person name="Xu J."/>
            <person name="Tong Z."/>
            <person name="Xu A."/>
            <person name="Yuan X."/>
            <person name="Wang W."/>
            <person name="Yang Q."/>
            <person name="Chen L."/>
            <person name="Sun Z."/>
            <person name="Wang K."/>
            <person name="Pan B."/>
            <person name="Chen J."/>
            <person name="Bao Y."/>
            <person name="Liu F."/>
            <person name="Qi X."/>
            <person name="Gang D.R."/>
            <person name="Wen J."/>
            <person name="Li J."/>
        </authorList>
    </citation>
    <scope>NUCLEOTIDE SEQUENCE</scope>
    <source>
        <strain evidence="3">Dzin_1.0</strain>
    </source>
</reference>
<feature type="region of interest" description="Disordered" evidence="2">
    <location>
        <begin position="137"/>
        <end position="179"/>
    </location>
</feature>
<feature type="compositionally biased region" description="Basic and acidic residues" evidence="2">
    <location>
        <begin position="153"/>
        <end position="163"/>
    </location>
</feature>
<evidence type="ECO:0000313" key="3">
    <source>
        <dbReference type="EMBL" id="KAJ0985464.1"/>
    </source>
</evidence>
<comment type="caution">
    <text evidence="3">The sequence shown here is derived from an EMBL/GenBank/DDBJ whole genome shotgun (WGS) entry which is preliminary data.</text>
</comment>
<evidence type="ECO:0000256" key="2">
    <source>
        <dbReference type="SAM" id="MobiDB-lite"/>
    </source>
</evidence>
<gene>
    <name evidence="3" type="ORF">J5N97_003820</name>
</gene>
<dbReference type="EMBL" id="JAGGNH010000001">
    <property type="protein sequence ID" value="KAJ0985464.1"/>
    <property type="molecule type" value="Genomic_DNA"/>
</dbReference>
<feature type="compositionally biased region" description="Polar residues" evidence="2">
    <location>
        <begin position="29"/>
        <end position="40"/>
    </location>
</feature>
<name>A0A9D5D6I9_9LILI</name>
<evidence type="ECO:0000313" key="4">
    <source>
        <dbReference type="Proteomes" id="UP001085076"/>
    </source>
</evidence>
<protein>
    <submittedName>
        <fullName evidence="3">Uncharacterized protein</fullName>
    </submittedName>
</protein>